<feature type="transmembrane region" description="Helical" evidence="5">
    <location>
        <begin position="257"/>
        <end position="278"/>
    </location>
</feature>
<dbReference type="PANTHER" id="PTHR31465:SF9">
    <property type="entry name" value="SPHINGOID LONG-CHAIN BASE TRANSPORTER RSB1"/>
    <property type="match status" value="1"/>
</dbReference>
<name>A0A2C5Z7M3_9HYPO</name>
<proteinExistence type="predicted"/>
<feature type="transmembrane region" description="Helical" evidence="5">
    <location>
        <begin position="77"/>
        <end position="98"/>
    </location>
</feature>
<evidence type="ECO:0000256" key="2">
    <source>
        <dbReference type="ARBA" id="ARBA00022692"/>
    </source>
</evidence>
<evidence type="ECO:0000256" key="4">
    <source>
        <dbReference type="ARBA" id="ARBA00023136"/>
    </source>
</evidence>
<reference evidence="6 7" key="1">
    <citation type="submission" date="2017-06" db="EMBL/GenBank/DDBJ databases">
        <title>Ant-infecting Ophiocordyceps genomes reveal a high diversity of potential behavioral manipulation genes and a possible major role for enterotoxins.</title>
        <authorList>
            <person name="De Bekker C."/>
            <person name="Evans H.C."/>
            <person name="Brachmann A."/>
            <person name="Hughes D.P."/>
        </authorList>
    </citation>
    <scope>NUCLEOTIDE SEQUENCE [LARGE SCALE GENOMIC DNA]</scope>
    <source>
        <strain evidence="6 7">Map16</strain>
    </source>
</reference>
<protein>
    <submittedName>
        <fullName evidence="6">Uncharacterized protein</fullName>
    </submittedName>
</protein>
<dbReference type="GO" id="GO:0000324">
    <property type="term" value="C:fungal-type vacuole"/>
    <property type="evidence" value="ECO:0007669"/>
    <property type="project" value="TreeGrafter"/>
</dbReference>
<keyword evidence="7" id="KW-1185">Reference proteome</keyword>
<feature type="transmembrane region" description="Helical" evidence="5">
    <location>
        <begin position="104"/>
        <end position="133"/>
    </location>
</feature>
<evidence type="ECO:0000313" key="6">
    <source>
        <dbReference type="EMBL" id="PHH75996.1"/>
    </source>
</evidence>
<keyword evidence="4 5" id="KW-0472">Membrane</keyword>
<keyword evidence="2 5" id="KW-0812">Transmembrane</keyword>
<dbReference type="InterPro" id="IPR007568">
    <property type="entry name" value="RTA1"/>
</dbReference>
<organism evidence="6 7">
    <name type="scientific">Ophiocordyceps camponoti-rufipedis</name>
    <dbReference type="NCBI Taxonomy" id="2004952"/>
    <lineage>
        <taxon>Eukaryota</taxon>
        <taxon>Fungi</taxon>
        <taxon>Dikarya</taxon>
        <taxon>Ascomycota</taxon>
        <taxon>Pezizomycotina</taxon>
        <taxon>Sordariomycetes</taxon>
        <taxon>Hypocreomycetidae</taxon>
        <taxon>Hypocreales</taxon>
        <taxon>Ophiocordycipitaceae</taxon>
        <taxon>Ophiocordyceps</taxon>
    </lineage>
</organism>
<dbReference type="Pfam" id="PF04479">
    <property type="entry name" value="RTA1"/>
    <property type="match status" value="1"/>
</dbReference>
<dbReference type="GO" id="GO:0005886">
    <property type="term" value="C:plasma membrane"/>
    <property type="evidence" value="ECO:0007669"/>
    <property type="project" value="TreeGrafter"/>
</dbReference>
<keyword evidence="3 5" id="KW-1133">Transmembrane helix</keyword>
<feature type="transmembrane region" description="Helical" evidence="5">
    <location>
        <begin position="145"/>
        <end position="168"/>
    </location>
</feature>
<feature type="transmembrane region" description="Helical" evidence="5">
    <location>
        <begin position="180"/>
        <end position="200"/>
    </location>
</feature>
<dbReference type="AlphaFoldDB" id="A0A2C5Z7M3"/>
<dbReference type="Proteomes" id="UP000226431">
    <property type="component" value="Unassembled WGS sequence"/>
</dbReference>
<gene>
    <name evidence="6" type="ORF">CDD80_1897</name>
</gene>
<comment type="caution">
    <text evidence="6">The sequence shown here is derived from an EMBL/GenBank/DDBJ whole genome shotgun (WGS) entry which is preliminary data.</text>
</comment>
<evidence type="ECO:0000256" key="3">
    <source>
        <dbReference type="ARBA" id="ARBA00022989"/>
    </source>
</evidence>
<sequence length="293" mass="31194">MILSSTLYGSLNLTTAPASPESFSSPLHLVSPGRRPGTRCGDAFINARHWPEASAMASTASLVCPPEPLRHPLPPSALSVSVTFVALWAVLAIVHFLLGRRGVARFVICAFLLYLAPVFFTAAIHAAVVEALADVSRTSRHLSPVLVDGLFIGLDIVCFALVMVGSALDTTTGRGAASTLLLAGLAVELTTLTAAVAVLVDLWVVRSRSTHPPRFTWRRRISLLALALASLFLVVRCAYDVADVCRGWLSVAEETTLLIVDGVLTLVVGLILCVVHAARIPQVSISEETVEQK</sequence>
<evidence type="ECO:0000313" key="7">
    <source>
        <dbReference type="Proteomes" id="UP000226431"/>
    </source>
</evidence>
<feature type="transmembrane region" description="Helical" evidence="5">
    <location>
        <begin position="221"/>
        <end position="242"/>
    </location>
</feature>
<comment type="subcellular location">
    <subcellularLocation>
        <location evidence="1">Membrane</location>
        <topology evidence="1">Multi-pass membrane protein</topology>
    </subcellularLocation>
</comment>
<dbReference type="PANTHER" id="PTHR31465">
    <property type="entry name" value="PROTEIN RTA1-RELATED"/>
    <property type="match status" value="1"/>
</dbReference>
<accession>A0A2C5Z7M3</accession>
<evidence type="ECO:0000256" key="5">
    <source>
        <dbReference type="SAM" id="Phobius"/>
    </source>
</evidence>
<dbReference type="EMBL" id="NJES01000185">
    <property type="protein sequence ID" value="PHH75996.1"/>
    <property type="molecule type" value="Genomic_DNA"/>
</dbReference>
<evidence type="ECO:0000256" key="1">
    <source>
        <dbReference type="ARBA" id="ARBA00004141"/>
    </source>
</evidence>
<dbReference type="STRING" id="2004952.A0A2C5Z7M3"/>